<dbReference type="AlphaFoldDB" id="A0A6G0W8Z0"/>
<sequence length="82" mass="8726">MKAHKQAEAAMVVNNGAHVSTASGFERSACLASARGCLIFLLSPAISHETAATLNPSHAAEEPTLYQHSESQAILQQQRPQN</sequence>
<dbReference type="Proteomes" id="UP000481153">
    <property type="component" value="Unassembled WGS sequence"/>
</dbReference>
<protein>
    <submittedName>
        <fullName evidence="2">Uncharacterized protein</fullName>
    </submittedName>
</protein>
<reference evidence="2 3" key="1">
    <citation type="submission" date="2019-07" db="EMBL/GenBank/DDBJ databases">
        <title>Genomics analysis of Aphanomyces spp. identifies a new class of oomycete effector associated with host adaptation.</title>
        <authorList>
            <person name="Gaulin E."/>
        </authorList>
    </citation>
    <scope>NUCLEOTIDE SEQUENCE [LARGE SCALE GENOMIC DNA]</scope>
    <source>
        <strain evidence="2 3">ATCC 201684</strain>
    </source>
</reference>
<feature type="region of interest" description="Disordered" evidence="1">
    <location>
        <begin position="53"/>
        <end position="82"/>
    </location>
</feature>
<evidence type="ECO:0000313" key="3">
    <source>
        <dbReference type="Proteomes" id="UP000481153"/>
    </source>
</evidence>
<organism evidence="2 3">
    <name type="scientific">Aphanomyces euteiches</name>
    <dbReference type="NCBI Taxonomy" id="100861"/>
    <lineage>
        <taxon>Eukaryota</taxon>
        <taxon>Sar</taxon>
        <taxon>Stramenopiles</taxon>
        <taxon>Oomycota</taxon>
        <taxon>Saprolegniomycetes</taxon>
        <taxon>Saprolegniales</taxon>
        <taxon>Verrucalvaceae</taxon>
        <taxon>Aphanomyces</taxon>
    </lineage>
</organism>
<comment type="caution">
    <text evidence="2">The sequence shown here is derived from an EMBL/GenBank/DDBJ whole genome shotgun (WGS) entry which is preliminary data.</text>
</comment>
<feature type="compositionally biased region" description="Polar residues" evidence="1">
    <location>
        <begin position="66"/>
        <end position="82"/>
    </location>
</feature>
<evidence type="ECO:0000256" key="1">
    <source>
        <dbReference type="SAM" id="MobiDB-lite"/>
    </source>
</evidence>
<evidence type="ECO:0000313" key="2">
    <source>
        <dbReference type="EMBL" id="KAF0723290.1"/>
    </source>
</evidence>
<proteinExistence type="predicted"/>
<keyword evidence="3" id="KW-1185">Reference proteome</keyword>
<gene>
    <name evidence="2" type="ORF">Ae201684_017773</name>
</gene>
<dbReference type="VEuPathDB" id="FungiDB:AeMF1_018348"/>
<dbReference type="EMBL" id="VJMJ01000311">
    <property type="protein sequence ID" value="KAF0723290.1"/>
    <property type="molecule type" value="Genomic_DNA"/>
</dbReference>
<accession>A0A6G0W8Z0</accession>
<name>A0A6G0W8Z0_9STRA</name>